<dbReference type="Proteomes" id="UP000076722">
    <property type="component" value="Unassembled WGS sequence"/>
</dbReference>
<protein>
    <submittedName>
        <fullName evidence="2">Uncharacterized protein</fullName>
    </submittedName>
</protein>
<feature type="region of interest" description="Disordered" evidence="1">
    <location>
        <begin position="77"/>
        <end position="106"/>
    </location>
</feature>
<feature type="compositionally biased region" description="Low complexity" evidence="1">
    <location>
        <begin position="1"/>
        <end position="34"/>
    </location>
</feature>
<dbReference type="EMBL" id="KV419397">
    <property type="protein sequence ID" value="KZS97229.1"/>
    <property type="molecule type" value="Genomic_DNA"/>
</dbReference>
<sequence>MSSPYTPTPTHYTPQPSSPLAPSASNSSPIASAQARRRGLYKSITPSACKRIFSTPRLEPTDPQKAFLREKFRAKCAARADRDRKRSVGSKRAMWSDTSSDGFDIDMDAEVDEEEEERDFEEEFVKRVLSNEERKRKHAYRLSYDIDVGSSIDPNMYDIEAMERETLDEVPETDEPYDEEAEFELFVQEQLEAMNNAQAQTTQQTDMKMEDDDDEDEQYWDDSIDMDISDIP</sequence>
<feature type="compositionally biased region" description="Low complexity" evidence="1">
    <location>
        <begin position="197"/>
        <end position="206"/>
    </location>
</feature>
<proteinExistence type="predicted"/>
<dbReference type="OrthoDB" id="3268127at2759"/>
<keyword evidence="3" id="KW-1185">Reference proteome</keyword>
<evidence type="ECO:0000256" key="1">
    <source>
        <dbReference type="SAM" id="MobiDB-lite"/>
    </source>
</evidence>
<reference evidence="2 3" key="1">
    <citation type="journal article" date="2016" name="Mol. Biol. Evol.">
        <title>Comparative Genomics of Early-Diverging Mushroom-Forming Fungi Provides Insights into the Origins of Lignocellulose Decay Capabilities.</title>
        <authorList>
            <person name="Nagy L.G."/>
            <person name="Riley R."/>
            <person name="Tritt A."/>
            <person name="Adam C."/>
            <person name="Daum C."/>
            <person name="Floudas D."/>
            <person name="Sun H."/>
            <person name="Yadav J.S."/>
            <person name="Pangilinan J."/>
            <person name="Larsson K.H."/>
            <person name="Matsuura K."/>
            <person name="Barry K."/>
            <person name="Labutti K."/>
            <person name="Kuo R."/>
            <person name="Ohm R.A."/>
            <person name="Bhattacharya S.S."/>
            <person name="Shirouzu T."/>
            <person name="Yoshinaga Y."/>
            <person name="Martin F.M."/>
            <person name="Grigoriev I.V."/>
            <person name="Hibbett D.S."/>
        </authorList>
    </citation>
    <scope>NUCLEOTIDE SEQUENCE [LARGE SCALE GENOMIC DNA]</scope>
    <source>
        <strain evidence="2 3">HHB9708</strain>
    </source>
</reference>
<feature type="region of interest" description="Disordered" evidence="1">
    <location>
        <begin position="189"/>
        <end position="232"/>
    </location>
</feature>
<feature type="compositionally biased region" description="Acidic residues" evidence="1">
    <location>
        <begin position="209"/>
        <end position="232"/>
    </location>
</feature>
<evidence type="ECO:0000313" key="3">
    <source>
        <dbReference type="Proteomes" id="UP000076722"/>
    </source>
</evidence>
<feature type="compositionally biased region" description="Basic and acidic residues" evidence="1">
    <location>
        <begin position="77"/>
        <end position="86"/>
    </location>
</feature>
<feature type="region of interest" description="Disordered" evidence="1">
    <location>
        <begin position="1"/>
        <end position="39"/>
    </location>
</feature>
<evidence type="ECO:0000313" key="2">
    <source>
        <dbReference type="EMBL" id="KZS97229.1"/>
    </source>
</evidence>
<dbReference type="AlphaFoldDB" id="A0A164YTZ4"/>
<organism evidence="2 3">
    <name type="scientific">Sistotremastrum niveocremeum HHB9708</name>
    <dbReference type="NCBI Taxonomy" id="1314777"/>
    <lineage>
        <taxon>Eukaryota</taxon>
        <taxon>Fungi</taxon>
        <taxon>Dikarya</taxon>
        <taxon>Basidiomycota</taxon>
        <taxon>Agaricomycotina</taxon>
        <taxon>Agaricomycetes</taxon>
        <taxon>Sistotremastrales</taxon>
        <taxon>Sistotremastraceae</taxon>
        <taxon>Sertulicium</taxon>
        <taxon>Sertulicium niveocremeum</taxon>
    </lineage>
</organism>
<name>A0A164YTZ4_9AGAM</name>
<gene>
    <name evidence="2" type="ORF">SISNIDRAFT_463163</name>
</gene>
<accession>A0A164YTZ4</accession>